<evidence type="ECO:0000256" key="1">
    <source>
        <dbReference type="ARBA" id="ARBA00004123"/>
    </source>
</evidence>
<comment type="subcellular location">
    <subcellularLocation>
        <location evidence="1">Nucleus</location>
    </subcellularLocation>
</comment>
<evidence type="ECO:0000256" key="2">
    <source>
        <dbReference type="ARBA" id="ARBA00017589"/>
    </source>
</evidence>
<dbReference type="PANTHER" id="PTHR17598">
    <property type="entry name" value="DNA POLYMERASE DELTA SUBUNIT 3"/>
    <property type="match status" value="1"/>
</dbReference>
<dbReference type="Pfam" id="PF09507">
    <property type="entry name" value="CDC27"/>
    <property type="match status" value="1"/>
</dbReference>
<feature type="region of interest" description="Disordered" evidence="5">
    <location>
        <begin position="90"/>
        <end position="114"/>
    </location>
</feature>
<feature type="compositionally biased region" description="Acidic residues" evidence="5">
    <location>
        <begin position="284"/>
        <end position="293"/>
    </location>
</feature>
<feature type="compositionally biased region" description="Low complexity" evidence="5">
    <location>
        <begin position="415"/>
        <end position="427"/>
    </location>
</feature>
<evidence type="ECO:0000313" key="6">
    <source>
        <dbReference type="EMBL" id="KAK7955621.1"/>
    </source>
</evidence>
<comment type="caution">
    <text evidence="6">The sequence shown here is derived from an EMBL/GenBank/DDBJ whole genome shotgun (WGS) entry which is preliminary data.</text>
</comment>
<feature type="compositionally biased region" description="Basic residues" evidence="5">
    <location>
        <begin position="370"/>
        <end position="382"/>
    </location>
</feature>
<dbReference type="PANTHER" id="PTHR17598:SF13">
    <property type="entry name" value="DNA POLYMERASE DELTA SUBUNIT 3"/>
    <property type="match status" value="1"/>
</dbReference>
<dbReference type="InterPro" id="IPR041913">
    <property type="entry name" value="POLD3_sf"/>
</dbReference>
<feature type="region of interest" description="Disordered" evidence="5">
    <location>
        <begin position="397"/>
        <end position="447"/>
    </location>
</feature>
<evidence type="ECO:0000256" key="5">
    <source>
        <dbReference type="SAM" id="MobiDB-lite"/>
    </source>
</evidence>
<feature type="compositionally biased region" description="Acidic residues" evidence="5">
    <location>
        <begin position="337"/>
        <end position="347"/>
    </location>
</feature>
<feature type="compositionally biased region" description="Basic and acidic residues" evidence="5">
    <location>
        <begin position="297"/>
        <end position="320"/>
    </location>
</feature>
<reference evidence="6 7" key="1">
    <citation type="submission" date="2023-01" db="EMBL/GenBank/DDBJ databases">
        <title>Analysis of 21 Apiospora genomes using comparative genomics revels a genus with tremendous synthesis potential of carbohydrate active enzymes and secondary metabolites.</title>
        <authorList>
            <person name="Sorensen T."/>
        </authorList>
    </citation>
    <scope>NUCLEOTIDE SEQUENCE [LARGE SCALE GENOMIC DNA]</scope>
    <source>
        <strain evidence="6 7">CBS 24483</strain>
    </source>
</reference>
<feature type="compositionally biased region" description="Low complexity" evidence="5">
    <location>
        <begin position="199"/>
        <end position="213"/>
    </location>
</feature>
<gene>
    <name evidence="6" type="ORF">PG986_004843</name>
</gene>
<evidence type="ECO:0000256" key="4">
    <source>
        <dbReference type="ARBA" id="ARBA00023242"/>
    </source>
</evidence>
<dbReference type="Gene3D" id="3.90.1030.20">
    <property type="entry name" value="DNA polymerase delta, p66 (Cdc27) subunit, wHTH domain"/>
    <property type="match status" value="1"/>
</dbReference>
<dbReference type="InterPro" id="IPR019038">
    <property type="entry name" value="POLD3"/>
</dbReference>
<dbReference type="GeneID" id="92074127"/>
<feature type="compositionally biased region" description="Basic and acidic residues" evidence="5">
    <location>
        <begin position="214"/>
        <end position="227"/>
    </location>
</feature>
<feature type="region of interest" description="Disordered" evidence="5">
    <location>
        <begin position="175"/>
        <end position="383"/>
    </location>
</feature>
<proteinExistence type="predicted"/>
<accession>A0ABR1QFV6</accession>
<name>A0ABR1QFV6_9PEZI</name>
<sequence>MDDYKNFLAQQILTEDKLVSVPAIPATSWLPLPREPTPANLQPKVTYRTLSRTLKVHVNLAKQMLYDFHKSQNDKNPGSLNATYLVYGTRKPSDEQDGDVEMTDSVSDKNETFSETVPTRTLALIREEMLPDTLRQYDEVTSIHVYSLAPHPMKDLQFLSDAAQQVVNMSIEEDFSPGANKTYGTIRNPNARKRERRAGAPAPAPAKAQPKAPVRQETKPVVKEEPKAAATTTAKKVAANSAPGLKRQGSSGGIGQMFAKAASRPKKPAAPEKPEEVPTPALSDEGEDDDEPMPEAAKQKVEEDGKSRRDRQAELRRMMDESDGEEEEESMSKPESPAEEPMDEDTAPAEPEAKAAEEEPAEVVASTGGGRRRGRRRVTKKKQIMDDQGYLVTIQEPGWESFSEEDVPAPRPQKAKPAAAEKAAPAGKAKKAAPKGQGNIMSFFGKK</sequence>
<protein>
    <recommendedName>
        <fullName evidence="2">DNA polymerase delta subunit 3</fullName>
    </recommendedName>
</protein>
<dbReference type="Proteomes" id="UP001391051">
    <property type="component" value="Unassembled WGS sequence"/>
</dbReference>
<keyword evidence="3" id="KW-0235">DNA replication</keyword>
<keyword evidence="7" id="KW-1185">Reference proteome</keyword>
<keyword evidence="4" id="KW-0539">Nucleus</keyword>
<dbReference type="RefSeq" id="XP_066700927.1">
    <property type="nucleotide sequence ID" value="XM_066841065.1"/>
</dbReference>
<organism evidence="6 7">
    <name type="scientific">Apiospora aurea</name>
    <dbReference type="NCBI Taxonomy" id="335848"/>
    <lineage>
        <taxon>Eukaryota</taxon>
        <taxon>Fungi</taxon>
        <taxon>Dikarya</taxon>
        <taxon>Ascomycota</taxon>
        <taxon>Pezizomycotina</taxon>
        <taxon>Sordariomycetes</taxon>
        <taxon>Xylariomycetidae</taxon>
        <taxon>Amphisphaeriales</taxon>
        <taxon>Apiosporaceae</taxon>
        <taxon>Apiospora</taxon>
    </lineage>
</organism>
<evidence type="ECO:0000313" key="7">
    <source>
        <dbReference type="Proteomes" id="UP001391051"/>
    </source>
</evidence>
<dbReference type="EMBL" id="JAQQWE010000004">
    <property type="protein sequence ID" value="KAK7955621.1"/>
    <property type="molecule type" value="Genomic_DNA"/>
</dbReference>
<evidence type="ECO:0000256" key="3">
    <source>
        <dbReference type="ARBA" id="ARBA00022705"/>
    </source>
</evidence>
<feature type="compositionally biased region" description="Low complexity" evidence="5">
    <location>
        <begin position="228"/>
        <end position="239"/>
    </location>
</feature>